<organism evidence="1">
    <name type="scientific">marine sediment metagenome</name>
    <dbReference type="NCBI Taxonomy" id="412755"/>
    <lineage>
        <taxon>unclassified sequences</taxon>
        <taxon>metagenomes</taxon>
        <taxon>ecological metagenomes</taxon>
    </lineage>
</organism>
<dbReference type="EMBL" id="LAZR01008380">
    <property type="protein sequence ID" value="KKM79132.1"/>
    <property type="molecule type" value="Genomic_DNA"/>
</dbReference>
<accession>A0A0F9NCL5</accession>
<name>A0A0F9NCL5_9ZZZZ</name>
<evidence type="ECO:0000313" key="1">
    <source>
        <dbReference type="EMBL" id="KKM79132.1"/>
    </source>
</evidence>
<reference evidence="1" key="1">
    <citation type="journal article" date="2015" name="Nature">
        <title>Complex archaea that bridge the gap between prokaryotes and eukaryotes.</title>
        <authorList>
            <person name="Spang A."/>
            <person name="Saw J.H."/>
            <person name="Jorgensen S.L."/>
            <person name="Zaremba-Niedzwiedzka K."/>
            <person name="Martijn J."/>
            <person name="Lind A.E."/>
            <person name="van Eijk R."/>
            <person name="Schleper C."/>
            <person name="Guy L."/>
            <person name="Ettema T.J."/>
        </authorList>
    </citation>
    <scope>NUCLEOTIDE SEQUENCE</scope>
</reference>
<comment type="caution">
    <text evidence="1">The sequence shown here is derived from an EMBL/GenBank/DDBJ whole genome shotgun (WGS) entry which is preliminary data.</text>
</comment>
<proteinExistence type="predicted"/>
<protein>
    <submittedName>
        <fullName evidence="1">Uncharacterized protein</fullName>
    </submittedName>
</protein>
<gene>
    <name evidence="1" type="ORF">LCGC14_1352940</name>
</gene>
<feature type="non-terminal residue" evidence="1">
    <location>
        <position position="53"/>
    </location>
</feature>
<dbReference type="AlphaFoldDB" id="A0A0F9NCL5"/>
<sequence length="53" mass="6024">MYFVSDKSTEVAKTSYLKLILATIVNLERIANNEKFVSFHNSLGNFARSLNLD</sequence>